<dbReference type="Proteomes" id="UP000675920">
    <property type="component" value="Unplaced"/>
</dbReference>
<evidence type="ECO:0000313" key="2">
    <source>
        <dbReference type="RefSeq" id="WP_028311576.1"/>
    </source>
</evidence>
<evidence type="ECO:0000313" key="1">
    <source>
        <dbReference type="Proteomes" id="UP000675920"/>
    </source>
</evidence>
<dbReference type="RefSeq" id="WP_028311576.1">
    <property type="nucleotide sequence ID" value="NZ_AXWS01000013.1"/>
</dbReference>
<keyword evidence="1" id="KW-1185">Reference proteome</keyword>
<accession>A0A9U5CCD5</accession>
<dbReference type="InterPro" id="IPR010353">
    <property type="entry name" value="DmpK"/>
</dbReference>
<sequence>MSRAVPAFDPARKYVRVRRLRADGFVEFDFAVGEPEIFVEMLLGSAAFDEFCSVNRVSFLAPETASAGPADAPLPDARALDWRLSDARLPGA</sequence>
<dbReference type="Pfam" id="PF06099">
    <property type="entry name" value="Phenol_hyd_sub"/>
    <property type="match status" value="1"/>
</dbReference>
<dbReference type="OrthoDB" id="8564678at2"/>
<reference evidence="2" key="2">
    <citation type="submission" date="2025-08" db="UniProtKB">
        <authorList>
            <consortium name="RefSeq"/>
        </authorList>
    </citation>
    <scope>IDENTIFICATION</scope>
</reference>
<proteinExistence type="predicted"/>
<name>A0A9U5CCD5_9BURK</name>
<organism evidence="1 2">
    <name type="scientific">Derxia gummosa DSM 723</name>
    <dbReference type="NCBI Taxonomy" id="1121388"/>
    <lineage>
        <taxon>Bacteria</taxon>
        <taxon>Pseudomonadati</taxon>
        <taxon>Pseudomonadota</taxon>
        <taxon>Betaproteobacteria</taxon>
        <taxon>Burkholderiales</taxon>
        <taxon>Alcaligenaceae</taxon>
        <taxon>Derxia</taxon>
    </lineage>
</organism>
<reference evidence="2" key="1">
    <citation type="journal article" date="1995" name="Mol. Gen. Genet.">
        <title>Localization and organization of phenol degradation genes of Pseudomonas putida strain H.</title>
        <authorList>
            <person name="Herrmann H."/>
            <person name="Muller C."/>
            <person name="Schmidt I."/>
            <person name="Mahnke J."/>
            <person name="Petruschka L."/>
            <person name="Hahnke K."/>
        </authorList>
    </citation>
    <scope>NUCLEOTIDE SEQUENCE</scope>
</reference>
<protein>
    <submittedName>
        <fullName evidence="2">Phenol hydroxylase subunit</fullName>
    </submittedName>
</protein>
<dbReference type="AlphaFoldDB" id="A0A9U5CCD5"/>